<evidence type="ECO:0000313" key="2">
    <source>
        <dbReference type="EMBL" id="BAT79334.1"/>
    </source>
</evidence>
<dbReference type="EMBL" id="AP015035">
    <property type="protein sequence ID" value="BAT79334.1"/>
    <property type="molecule type" value="Genomic_DNA"/>
</dbReference>
<protein>
    <submittedName>
        <fullName evidence="2">Uncharacterized protein</fullName>
    </submittedName>
</protein>
<dbReference type="Proteomes" id="UP000291084">
    <property type="component" value="Chromosome 2"/>
</dbReference>
<feature type="non-terminal residue" evidence="2">
    <location>
        <position position="1"/>
    </location>
</feature>
<accession>A0A0S3RFX7</accession>
<organism evidence="2 3">
    <name type="scientific">Vigna angularis var. angularis</name>
    <dbReference type="NCBI Taxonomy" id="157739"/>
    <lineage>
        <taxon>Eukaryota</taxon>
        <taxon>Viridiplantae</taxon>
        <taxon>Streptophyta</taxon>
        <taxon>Embryophyta</taxon>
        <taxon>Tracheophyta</taxon>
        <taxon>Spermatophyta</taxon>
        <taxon>Magnoliopsida</taxon>
        <taxon>eudicotyledons</taxon>
        <taxon>Gunneridae</taxon>
        <taxon>Pentapetalae</taxon>
        <taxon>rosids</taxon>
        <taxon>fabids</taxon>
        <taxon>Fabales</taxon>
        <taxon>Fabaceae</taxon>
        <taxon>Papilionoideae</taxon>
        <taxon>50 kb inversion clade</taxon>
        <taxon>NPAAA clade</taxon>
        <taxon>indigoferoid/millettioid clade</taxon>
        <taxon>Phaseoleae</taxon>
        <taxon>Vigna</taxon>
    </lineage>
</organism>
<name>A0A0S3RFX7_PHAAN</name>
<gene>
    <name evidence="2" type="primary">Vigan.02G220300</name>
    <name evidence="2" type="ORF">VIGAN_02220300</name>
</gene>
<keyword evidence="3" id="KW-1185">Reference proteome</keyword>
<feature type="region of interest" description="Disordered" evidence="1">
    <location>
        <begin position="1"/>
        <end position="25"/>
    </location>
</feature>
<evidence type="ECO:0000256" key="1">
    <source>
        <dbReference type="SAM" id="MobiDB-lite"/>
    </source>
</evidence>
<proteinExistence type="predicted"/>
<evidence type="ECO:0000313" key="3">
    <source>
        <dbReference type="Proteomes" id="UP000291084"/>
    </source>
</evidence>
<dbReference type="AlphaFoldDB" id="A0A0S3RFX7"/>
<sequence length="116" mass="13364">FDDTPAMLRRPPQGSGTGKEAGGRNRYSKCALGWLGRREDDAVFDSSADAGAAATRNPTAWLGGRRRTPTALRRHWMERKRQRQRLRAADIRRELWWLARRFEGSVLREMFSTFSL</sequence>
<reference evidence="2 3" key="1">
    <citation type="journal article" date="2015" name="Sci. Rep.">
        <title>The power of single molecule real-time sequencing technology in the de novo assembly of a eukaryotic genome.</title>
        <authorList>
            <person name="Sakai H."/>
            <person name="Naito K."/>
            <person name="Ogiso-Tanaka E."/>
            <person name="Takahashi Y."/>
            <person name="Iseki K."/>
            <person name="Muto C."/>
            <person name="Satou K."/>
            <person name="Teruya K."/>
            <person name="Shiroma A."/>
            <person name="Shimoji M."/>
            <person name="Hirano T."/>
            <person name="Itoh T."/>
            <person name="Kaga A."/>
            <person name="Tomooka N."/>
        </authorList>
    </citation>
    <scope>NUCLEOTIDE SEQUENCE [LARGE SCALE GENOMIC DNA]</scope>
    <source>
        <strain evidence="3">cv. Shumari</strain>
    </source>
</reference>